<comment type="caution">
    <text evidence="1">The sequence shown here is derived from an EMBL/GenBank/DDBJ whole genome shotgun (WGS) entry which is preliminary data.</text>
</comment>
<dbReference type="Gene3D" id="1.10.10.10">
    <property type="entry name" value="Winged helix-like DNA-binding domain superfamily/Winged helix DNA-binding domain"/>
    <property type="match status" value="1"/>
</dbReference>
<proteinExistence type="predicted"/>
<dbReference type="InterPro" id="IPR002514">
    <property type="entry name" value="Transposase_8"/>
</dbReference>
<sequence>MRQKSVPEGSADKHVKDIRRKTRRRFSAEEKIHIVLEGLREEYSIAEQCRREGIAQGLYYTWKL</sequence>
<organism evidence="1 2">
    <name type="scientific">Nitratireductor basaltis</name>
    <dbReference type="NCBI Taxonomy" id="472175"/>
    <lineage>
        <taxon>Bacteria</taxon>
        <taxon>Pseudomonadati</taxon>
        <taxon>Pseudomonadota</taxon>
        <taxon>Alphaproteobacteria</taxon>
        <taxon>Hyphomicrobiales</taxon>
        <taxon>Phyllobacteriaceae</taxon>
        <taxon>Nitratireductor</taxon>
    </lineage>
</organism>
<accession>A0A084U8W1</accession>
<keyword evidence="2" id="KW-1185">Reference proteome</keyword>
<dbReference type="InterPro" id="IPR010921">
    <property type="entry name" value="Trp_repressor/repl_initiator"/>
</dbReference>
<dbReference type="EMBL" id="JMQM01000001">
    <property type="protein sequence ID" value="KFB09397.1"/>
    <property type="molecule type" value="Genomic_DNA"/>
</dbReference>
<reference evidence="1 2" key="1">
    <citation type="submission" date="2014-05" db="EMBL/GenBank/DDBJ databases">
        <title>Draft Genome Sequence of Nitratireductor basaltis Strain UMTGB225, A Marine Bacterium Isolated from Green Barrel Tunicate.</title>
        <authorList>
            <person name="Gan H.Y."/>
        </authorList>
    </citation>
    <scope>NUCLEOTIDE SEQUENCE [LARGE SCALE GENOMIC DNA]</scope>
    <source>
        <strain evidence="1 2">UMTGB225</strain>
    </source>
</reference>
<dbReference type="AlphaFoldDB" id="A0A084U8W1"/>
<name>A0A084U8W1_9HYPH</name>
<dbReference type="PATRIC" id="fig|472175.3.peg.426"/>
<dbReference type="SUPFAM" id="SSF48295">
    <property type="entry name" value="TrpR-like"/>
    <property type="match status" value="1"/>
</dbReference>
<evidence type="ECO:0000313" key="2">
    <source>
        <dbReference type="Proteomes" id="UP000053675"/>
    </source>
</evidence>
<protein>
    <submittedName>
        <fullName evidence="1">Transposase, orfA</fullName>
    </submittedName>
</protein>
<dbReference type="Proteomes" id="UP000053675">
    <property type="component" value="Unassembled WGS sequence"/>
</dbReference>
<dbReference type="STRING" id="472175.EL18_00412"/>
<dbReference type="GO" id="GO:0043565">
    <property type="term" value="F:sequence-specific DNA binding"/>
    <property type="evidence" value="ECO:0007669"/>
    <property type="project" value="InterPro"/>
</dbReference>
<dbReference type="GO" id="GO:0006313">
    <property type="term" value="P:DNA transposition"/>
    <property type="evidence" value="ECO:0007669"/>
    <property type="project" value="InterPro"/>
</dbReference>
<evidence type="ECO:0000313" key="1">
    <source>
        <dbReference type="EMBL" id="KFB09397.1"/>
    </source>
</evidence>
<dbReference type="Pfam" id="PF01527">
    <property type="entry name" value="HTH_Tnp_1"/>
    <property type="match status" value="1"/>
</dbReference>
<dbReference type="eggNOG" id="COG2963">
    <property type="taxonomic scope" value="Bacteria"/>
</dbReference>
<dbReference type="GO" id="GO:0004803">
    <property type="term" value="F:transposase activity"/>
    <property type="evidence" value="ECO:0007669"/>
    <property type="project" value="InterPro"/>
</dbReference>
<gene>
    <name evidence="1" type="ORF">EL18_00412</name>
</gene>
<dbReference type="InterPro" id="IPR036388">
    <property type="entry name" value="WH-like_DNA-bd_sf"/>
</dbReference>